<dbReference type="Proteomes" id="UP000229974">
    <property type="component" value="Unassembled WGS sequence"/>
</dbReference>
<dbReference type="Proteomes" id="UP000244004">
    <property type="component" value="Unassembled WGS sequence"/>
</dbReference>
<dbReference type="EMBL" id="NEEW01000005">
    <property type="protein sequence ID" value="PJD85951.1"/>
    <property type="molecule type" value="Genomic_DNA"/>
</dbReference>
<gene>
    <name evidence="1" type="ORF">B9Q30_08535</name>
    <name evidence="3" type="ORF">C1O12_06610</name>
    <name evidence="2" type="ORF">CGZ54_21510</name>
</gene>
<comment type="caution">
    <text evidence="3">The sequence shown here is derived from an EMBL/GenBank/DDBJ whole genome shotgun (WGS) entry which is preliminary data.</text>
</comment>
<accession>A0A330DZD1</accession>
<evidence type="ECO:0000313" key="2">
    <source>
        <dbReference type="EMBL" id="PJG37720.1"/>
    </source>
</evidence>
<evidence type="ECO:0000313" key="1">
    <source>
        <dbReference type="EMBL" id="PJD85951.1"/>
    </source>
</evidence>
<evidence type="ECO:0000313" key="4">
    <source>
        <dbReference type="Proteomes" id="UP000229974"/>
    </source>
</evidence>
<evidence type="ECO:0000313" key="5">
    <source>
        <dbReference type="Proteomes" id="UP000231328"/>
    </source>
</evidence>
<reference evidence="2 5" key="2">
    <citation type="submission" date="2017-07" db="EMBL/GenBank/DDBJ databases">
        <title>Draft genome sequence of Enterobacter cloacae ST128, a clinical strain coproducing KPC-2 and NDM-1 carbapenemases.</title>
        <authorList>
            <person name="Li X."/>
        </authorList>
    </citation>
    <scope>NUCLEOTIDE SEQUENCE [LARGE SCALE GENOMIC DNA]</scope>
    <source>
        <strain evidence="2 5">HBY</strain>
    </source>
</reference>
<organism evidence="3 6">
    <name type="scientific">Enterobacter hormaechei</name>
    <dbReference type="NCBI Taxonomy" id="158836"/>
    <lineage>
        <taxon>Bacteria</taxon>
        <taxon>Pseudomonadati</taxon>
        <taxon>Pseudomonadota</taxon>
        <taxon>Gammaproteobacteria</taxon>
        <taxon>Enterobacterales</taxon>
        <taxon>Enterobacteriaceae</taxon>
        <taxon>Enterobacter</taxon>
        <taxon>Enterobacter cloacae complex</taxon>
    </lineage>
</organism>
<reference evidence="3 6" key="3">
    <citation type="submission" date="2018-01" db="EMBL/GenBank/DDBJ databases">
        <title>Geographic spread and resistance mechanisms of dominant carbapenem-resistant Enterobacter cloacae complex clones ST171 and ST78.</title>
        <authorList>
            <person name="Gomez-Simmonds A."/>
            <person name="Annavajhala M.K."/>
            <person name="Wang Z."/>
            <person name="Macesic N."/>
            <person name="Hu Y."/>
            <person name="Giddins M.J."/>
            <person name="O'Malley A."/>
            <person name="Toussaint N.C."/>
            <person name="Whittier S."/>
            <person name="Torres V.J."/>
            <person name="Uhlemann A.-C."/>
        </authorList>
    </citation>
    <scope>NUCLEOTIDE SEQUENCE [LARGE SCALE GENOMIC DNA]</scope>
    <source>
        <strain evidence="3 6">78</strain>
    </source>
</reference>
<dbReference type="EMBL" id="NMVR01000042">
    <property type="protein sequence ID" value="PJG37720.1"/>
    <property type="molecule type" value="Genomic_DNA"/>
</dbReference>
<reference evidence="1 4" key="1">
    <citation type="journal article" date="2017" name="J. Antimicrob. Chemother.">
        <title>Characterization of the population structure, drug resistance mechanisms and plasmids of the community-associated Enterobacter cloacae complex in China.</title>
        <authorList>
            <person name="Zhou K."/>
            <person name="Yu W."/>
            <person name="Cao X."/>
            <person name="Shen P."/>
            <person name="Lu H."/>
            <person name="Luo Q."/>
            <person name="Rossen J.W.A."/>
            <person name="Xiao Y."/>
        </authorList>
    </citation>
    <scope>NUCLEOTIDE SEQUENCE [LARGE SCALE GENOMIC DNA]</scope>
    <source>
        <strain evidence="1 4">ECC904</strain>
    </source>
</reference>
<protein>
    <submittedName>
        <fullName evidence="3">Transcriptional regulator</fullName>
    </submittedName>
</protein>
<dbReference type="AlphaFoldDB" id="A0A330DZD1"/>
<dbReference type="EMBL" id="PNXT01000001">
    <property type="protein sequence ID" value="PTX88070.1"/>
    <property type="molecule type" value="Genomic_DNA"/>
</dbReference>
<evidence type="ECO:0000313" key="6">
    <source>
        <dbReference type="Proteomes" id="UP000244004"/>
    </source>
</evidence>
<proteinExistence type="predicted"/>
<sequence>METQAIRQHYHCFVQLAGSWIKQMKEPAFHFACLSWRQGVGLGVGLAPNVTIMSLRDKAKSLRMRKVI</sequence>
<evidence type="ECO:0000313" key="3">
    <source>
        <dbReference type="EMBL" id="PTX88070.1"/>
    </source>
</evidence>
<name>A0A330DZD1_9ENTR</name>
<dbReference type="Proteomes" id="UP000231328">
    <property type="component" value="Unassembled WGS sequence"/>
</dbReference>